<dbReference type="InterPro" id="IPR001841">
    <property type="entry name" value="Znf_RING"/>
</dbReference>
<evidence type="ECO:0000256" key="5">
    <source>
        <dbReference type="SAM" id="Phobius"/>
    </source>
</evidence>
<keyword evidence="5" id="KW-0812">Transmembrane</keyword>
<dbReference type="CDD" id="cd16666">
    <property type="entry name" value="RING-H2_RNF43-like"/>
    <property type="match status" value="1"/>
</dbReference>
<keyword evidence="5" id="KW-1133">Transmembrane helix</keyword>
<feature type="transmembrane region" description="Helical" evidence="5">
    <location>
        <begin position="7"/>
        <end position="29"/>
    </location>
</feature>
<dbReference type="InterPro" id="IPR051073">
    <property type="entry name" value="ZNRF3_Arkadia_E3_ligases"/>
</dbReference>
<dbReference type="PANTHER" id="PTHR16200">
    <property type="entry name" value="RING ZINC FINGER"/>
    <property type="match status" value="1"/>
</dbReference>
<evidence type="ECO:0000256" key="3">
    <source>
        <dbReference type="PROSITE-ProRule" id="PRU00175"/>
    </source>
</evidence>
<feature type="transmembrane region" description="Helical" evidence="5">
    <location>
        <begin position="217"/>
        <end position="239"/>
    </location>
</feature>
<feature type="region of interest" description="Disordered" evidence="4">
    <location>
        <begin position="476"/>
        <end position="510"/>
    </location>
</feature>
<evidence type="ECO:0000259" key="6">
    <source>
        <dbReference type="PROSITE" id="PS50089"/>
    </source>
</evidence>
<dbReference type="Proteomes" id="UP000887569">
    <property type="component" value="Unplaced"/>
</dbReference>
<sequence length="600" mass="68372">MMGYCRLLRATFFFVRISQLSLWLLLMVVTKVGSMPSRQVQIVSDGSLDDDREPIDLLISFRVGEKQNDQRLYGSFSAAGRNYETSGDIVQVFPYRACDMRRKGYDRTLIDHIAVVFFDELEPFITGCVSLDNQVRFTEKSGALGLVVGPESRVVAQIDKMQRGSIPVVILDDVETKRLKKQLDEASQSGSVVRLALQYVDLRPQYTLRLQVFRPTVLNIGLIVLLFLLILFITGLVFIKIRWRPNSHRDIWLRTLARAAVNKMEIRKFEKPGSQSTTTVNESKKGRGLLCLTSKRKYLPVFGSLTSVAHSCANQERCSICLDEYKEGQELRVLFCGHEFHPKCVDPWLLSNRRCPLCQYDIVYKEYPKADPVPKNNRASSLPPAECSSQQDLPLLPSVMRPAAEQVARVTPSANSYMQIAPDMRSSLERKQRYRATRADEQFSLPYAMPASTSAATQSHGLRENRKRHTREALANRISRRCAQHRARSLGGQQRRRQLRPKRQSPAELRLSMLSRDQLPRTVDTISGYSSDISSYREFERVRDLEEPSFPYFSLTASSESSPSSSLRGARFQVNQRLPLFRSVAPLDRISFEESHGEIC</sequence>
<accession>A0A914ZP03</accession>
<feature type="domain" description="RING-type" evidence="6">
    <location>
        <begin position="318"/>
        <end position="359"/>
    </location>
</feature>
<keyword evidence="5" id="KW-0472">Membrane</keyword>
<proteinExistence type="predicted"/>
<reference evidence="8" key="1">
    <citation type="submission" date="2022-11" db="UniProtKB">
        <authorList>
            <consortium name="WormBaseParasite"/>
        </authorList>
    </citation>
    <scope>IDENTIFICATION</scope>
</reference>
<evidence type="ECO:0000256" key="1">
    <source>
        <dbReference type="ARBA" id="ARBA00022771"/>
    </source>
</evidence>
<dbReference type="Gene3D" id="3.30.40.10">
    <property type="entry name" value="Zinc/RING finger domain, C3HC4 (zinc finger)"/>
    <property type="match status" value="1"/>
</dbReference>
<evidence type="ECO:0000313" key="7">
    <source>
        <dbReference type="Proteomes" id="UP000887569"/>
    </source>
</evidence>
<keyword evidence="1 3" id="KW-0863">Zinc-finger</keyword>
<evidence type="ECO:0000313" key="8">
    <source>
        <dbReference type="WBParaSite" id="PgB10_g044_t01"/>
    </source>
</evidence>
<dbReference type="WBParaSite" id="PgB10_g044_t01">
    <property type="protein sequence ID" value="PgB10_g044_t01"/>
    <property type="gene ID" value="PgB10_g044"/>
</dbReference>
<keyword evidence="2" id="KW-0862">Zinc</keyword>
<evidence type="ECO:0000256" key="4">
    <source>
        <dbReference type="SAM" id="MobiDB-lite"/>
    </source>
</evidence>
<keyword evidence="1 3" id="KW-0479">Metal-binding</keyword>
<protein>
    <submittedName>
        <fullName evidence="8">RING-type domain-containing protein</fullName>
    </submittedName>
</protein>
<dbReference type="AlphaFoldDB" id="A0A914ZP03"/>
<organism evidence="7 8">
    <name type="scientific">Parascaris univalens</name>
    <name type="common">Nematode worm</name>
    <dbReference type="NCBI Taxonomy" id="6257"/>
    <lineage>
        <taxon>Eukaryota</taxon>
        <taxon>Metazoa</taxon>
        <taxon>Ecdysozoa</taxon>
        <taxon>Nematoda</taxon>
        <taxon>Chromadorea</taxon>
        <taxon>Rhabditida</taxon>
        <taxon>Spirurina</taxon>
        <taxon>Ascaridomorpha</taxon>
        <taxon>Ascaridoidea</taxon>
        <taxon>Ascarididae</taxon>
        <taxon>Parascaris</taxon>
    </lineage>
</organism>
<dbReference type="SUPFAM" id="SSF57850">
    <property type="entry name" value="RING/U-box"/>
    <property type="match status" value="1"/>
</dbReference>
<dbReference type="InterPro" id="IPR013083">
    <property type="entry name" value="Znf_RING/FYVE/PHD"/>
</dbReference>
<dbReference type="Pfam" id="PF13639">
    <property type="entry name" value="zf-RING_2"/>
    <property type="match status" value="1"/>
</dbReference>
<keyword evidence="7" id="KW-1185">Reference proteome</keyword>
<name>A0A914ZP03_PARUN</name>
<dbReference type="Gene3D" id="3.50.30.30">
    <property type="match status" value="1"/>
</dbReference>
<dbReference type="SMART" id="SM00184">
    <property type="entry name" value="RING"/>
    <property type="match status" value="1"/>
</dbReference>
<dbReference type="PROSITE" id="PS50089">
    <property type="entry name" value="ZF_RING_2"/>
    <property type="match status" value="1"/>
</dbReference>
<dbReference type="GO" id="GO:0008270">
    <property type="term" value="F:zinc ion binding"/>
    <property type="evidence" value="ECO:0007669"/>
    <property type="project" value="UniProtKB-KW"/>
</dbReference>
<evidence type="ECO:0000256" key="2">
    <source>
        <dbReference type="ARBA" id="ARBA00022833"/>
    </source>
</evidence>
<feature type="compositionally biased region" description="Basic residues" evidence="4">
    <location>
        <begin position="478"/>
        <end position="503"/>
    </location>
</feature>